<keyword evidence="3" id="KW-1185">Reference proteome</keyword>
<evidence type="ECO:0000313" key="2">
    <source>
        <dbReference type="EMBL" id="CAH1803164.1"/>
    </source>
</evidence>
<protein>
    <submittedName>
        <fullName evidence="2">Uncharacterized protein</fullName>
    </submittedName>
</protein>
<dbReference type="Proteomes" id="UP000749559">
    <property type="component" value="Unassembled WGS sequence"/>
</dbReference>
<sequence>IDEVSAHVGTSKKELVDDYKTLEDLEENWKSLHTECTLHKILEMSNRDIRVKKMKTAFKIGIVLANEKGQPKGQALYPKGQDMDPKGQDREPKEKNESENEEVADHKGKEKETEMSKLKRKIRDLEDAEKRKKKKKVVECVKKVRKICMIKDAKQADISMELDDLIEVAKKTGHKELNTYEEMSRYAGKYGDRIDLSNFIMTSLSSSGDKVFKNIAKCIKNHDLVEKKSEKKDQKSESDSKTPWQNIFSFGNPMFPMPQFGSGYHGQGYQYPNFQRGGYNAYRPRFRGSYRGRAYFQGQILCDFCNSPDHQIR</sequence>
<evidence type="ECO:0000313" key="3">
    <source>
        <dbReference type="Proteomes" id="UP000749559"/>
    </source>
</evidence>
<dbReference type="EMBL" id="CAIIXF020000290">
    <property type="protein sequence ID" value="CAH1803164.1"/>
    <property type="molecule type" value="Genomic_DNA"/>
</dbReference>
<feature type="compositionally biased region" description="Basic and acidic residues" evidence="1">
    <location>
        <begin position="81"/>
        <end position="116"/>
    </location>
</feature>
<feature type="non-terminal residue" evidence="2">
    <location>
        <position position="313"/>
    </location>
</feature>
<proteinExistence type="predicted"/>
<comment type="caution">
    <text evidence="2">The sequence shown here is derived from an EMBL/GenBank/DDBJ whole genome shotgun (WGS) entry which is preliminary data.</text>
</comment>
<feature type="region of interest" description="Disordered" evidence="1">
    <location>
        <begin position="71"/>
        <end position="116"/>
    </location>
</feature>
<gene>
    <name evidence="2" type="ORF">OFUS_LOCUS26779</name>
</gene>
<reference evidence="2" key="1">
    <citation type="submission" date="2022-03" db="EMBL/GenBank/DDBJ databases">
        <authorList>
            <person name="Martin C."/>
        </authorList>
    </citation>
    <scope>NUCLEOTIDE SEQUENCE</scope>
</reference>
<accession>A0A8S4QA66</accession>
<organism evidence="2 3">
    <name type="scientific">Owenia fusiformis</name>
    <name type="common">Polychaete worm</name>
    <dbReference type="NCBI Taxonomy" id="6347"/>
    <lineage>
        <taxon>Eukaryota</taxon>
        <taxon>Metazoa</taxon>
        <taxon>Spiralia</taxon>
        <taxon>Lophotrochozoa</taxon>
        <taxon>Annelida</taxon>
        <taxon>Polychaeta</taxon>
        <taxon>Sedentaria</taxon>
        <taxon>Canalipalpata</taxon>
        <taxon>Sabellida</taxon>
        <taxon>Oweniida</taxon>
        <taxon>Oweniidae</taxon>
        <taxon>Owenia</taxon>
    </lineage>
</organism>
<dbReference type="AlphaFoldDB" id="A0A8S4QA66"/>
<name>A0A8S4QA66_OWEFU</name>
<evidence type="ECO:0000256" key="1">
    <source>
        <dbReference type="SAM" id="MobiDB-lite"/>
    </source>
</evidence>